<evidence type="ECO:0000256" key="5">
    <source>
        <dbReference type="ARBA" id="ARBA00022824"/>
    </source>
</evidence>
<dbReference type="PROSITE" id="PS00018">
    <property type="entry name" value="EF_HAND_1"/>
    <property type="match status" value="5"/>
</dbReference>
<keyword evidence="3 12" id="KW-0732">Signal</keyword>
<feature type="domain" description="EF-hand" evidence="13">
    <location>
        <begin position="296"/>
        <end position="331"/>
    </location>
</feature>
<proteinExistence type="predicted"/>
<organism evidence="14 15">
    <name type="scientific">Amblyomma americanum</name>
    <name type="common">Lone star tick</name>
    <dbReference type="NCBI Taxonomy" id="6943"/>
    <lineage>
        <taxon>Eukaryota</taxon>
        <taxon>Metazoa</taxon>
        <taxon>Ecdysozoa</taxon>
        <taxon>Arthropoda</taxon>
        <taxon>Chelicerata</taxon>
        <taxon>Arachnida</taxon>
        <taxon>Acari</taxon>
        <taxon>Parasitiformes</taxon>
        <taxon>Ixodida</taxon>
        <taxon>Ixodoidea</taxon>
        <taxon>Ixodidae</taxon>
        <taxon>Amblyomminae</taxon>
        <taxon>Amblyomma</taxon>
    </lineage>
</organism>
<evidence type="ECO:0000256" key="2">
    <source>
        <dbReference type="ARBA" id="ARBA00022723"/>
    </source>
</evidence>
<comment type="function">
    <text evidence="9">Probable molecular chaperone assisting protein biosynthesis and transport in the endoplasmic reticulum. Required for the proper biosynthesis and transport of pulmonary surfactant-associated protein A/SP-A, pulmonary surfactant-associated protein D/SP-D and the lipid transporter ABCA3. By regulating both the proper expression and the degradation through the endoplasmic reticulum-associated protein degradation pathway of these proteins plays a crucial role in pulmonary surfactant homeostasis. Has an anti-fibrotic activity by negatively regulating the secretion of type I and type III collagens. This calcium-binding protein also transiently associates with immature PCSK6 and regulates its secretion.</text>
</comment>
<keyword evidence="4" id="KW-0677">Repeat</keyword>
<name>A0AAQ4DBH7_AMBAM</name>
<dbReference type="Pfam" id="PF13499">
    <property type="entry name" value="EF-hand_7"/>
    <property type="match status" value="1"/>
</dbReference>
<evidence type="ECO:0000256" key="3">
    <source>
        <dbReference type="ARBA" id="ARBA00022729"/>
    </source>
</evidence>
<dbReference type="CDD" id="cd16226">
    <property type="entry name" value="EFh_CREC_Calumenin_like"/>
    <property type="match status" value="1"/>
</dbReference>
<dbReference type="InterPro" id="IPR002048">
    <property type="entry name" value="EF_hand_dom"/>
</dbReference>
<keyword evidence="15" id="KW-1185">Reference proteome</keyword>
<evidence type="ECO:0000256" key="8">
    <source>
        <dbReference type="ARBA" id="ARBA00023186"/>
    </source>
</evidence>
<evidence type="ECO:0000256" key="6">
    <source>
        <dbReference type="ARBA" id="ARBA00022837"/>
    </source>
</evidence>
<evidence type="ECO:0000256" key="7">
    <source>
        <dbReference type="ARBA" id="ARBA00023180"/>
    </source>
</evidence>
<dbReference type="AlphaFoldDB" id="A0AAQ4DBH7"/>
<dbReference type="PROSITE" id="PS50222">
    <property type="entry name" value="EF_HAND_2"/>
    <property type="match status" value="5"/>
</dbReference>
<dbReference type="SUPFAM" id="SSF47473">
    <property type="entry name" value="EF-hand"/>
    <property type="match status" value="2"/>
</dbReference>
<comment type="caution">
    <text evidence="14">The sequence shown here is derived from an EMBL/GenBank/DDBJ whole genome shotgun (WGS) entry which is preliminary data.</text>
</comment>
<dbReference type="FunFam" id="1.10.238.10:FF:000104">
    <property type="entry name" value="calumenin isoform X1"/>
    <property type="match status" value="1"/>
</dbReference>
<dbReference type="GO" id="GO:0015031">
    <property type="term" value="P:protein transport"/>
    <property type="evidence" value="ECO:0007669"/>
    <property type="project" value="UniProtKB-ARBA"/>
</dbReference>
<dbReference type="FunFam" id="1.10.238.10:FF:000090">
    <property type="entry name" value="calumenin isoform X2"/>
    <property type="match status" value="1"/>
</dbReference>
<sequence>MVPLVMRYSLVLCLLQLSLTIAIHKDIHDKVHSTQSSTLLNCCLRVQPLSDKTHYENAEEEDEPVHNVDYDHEAFLGKETAKTFDQLSPAESKERLLKIVDKIDKDADGYVTQQELEAWIQYTQKRYVRDDVDKQWKVYNPQESSGISWEEYRNSTYGAEGSEAEDSESDMEEGGAMSFQDMVRRDKRRWDRADRDGDGHLNKEEFGDFLHPEESQDMKNVVVEETMEDIDKDKDGKISLDEYIGDMYEGASEGEVEPDWVQTEREQFTNFRDKDKDGFLGPDEVRDWVMPTDYDHSIAEARHLIHEADKDKDGKLTRDEIIDKYDVFVGSQATDYGEALTRHDEF</sequence>
<evidence type="ECO:0000256" key="4">
    <source>
        <dbReference type="ARBA" id="ARBA00022737"/>
    </source>
</evidence>
<evidence type="ECO:0000256" key="11">
    <source>
        <dbReference type="ARBA" id="ARBA00072696"/>
    </source>
</evidence>
<feature type="signal peptide" evidence="12">
    <location>
        <begin position="1"/>
        <end position="20"/>
    </location>
</feature>
<dbReference type="EMBL" id="JARKHS020032562">
    <property type="protein sequence ID" value="KAK8759817.1"/>
    <property type="molecule type" value="Genomic_DNA"/>
</dbReference>
<feature type="domain" description="EF-hand" evidence="13">
    <location>
        <begin position="218"/>
        <end position="253"/>
    </location>
</feature>
<keyword evidence="5" id="KW-0256">Endoplasmic reticulum</keyword>
<evidence type="ECO:0000313" key="14">
    <source>
        <dbReference type="EMBL" id="KAK8759817.1"/>
    </source>
</evidence>
<feature type="domain" description="EF-hand" evidence="13">
    <location>
        <begin position="273"/>
        <end position="295"/>
    </location>
</feature>
<evidence type="ECO:0000256" key="12">
    <source>
        <dbReference type="SAM" id="SignalP"/>
    </source>
</evidence>
<feature type="domain" description="EF-hand" evidence="13">
    <location>
        <begin position="91"/>
        <end position="126"/>
    </location>
</feature>
<dbReference type="PANTHER" id="PTHR10827:SF52">
    <property type="entry name" value="IP16409P"/>
    <property type="match status" value="1"/>
</dbReference>
<evidence type="ECO:0000259" key="13">
    <source>
        <dbReference type="PROSITE" id="PS50222"/>
    </source>
</evidence>
<accession>A0AAQ4DBH7</accession>
<keyword evidence="6" id="KW-0106">Calcium</keyword>
<keyword evidence="7" id="KW-0325">Glycoprotein</keyword>
<evidence type="ECO:0000313" key="15">
    <source>
        <dbReference type="Proteomes" id="UP001321473"/>
    </source>
</evidence>
<comment type="subcellular location">
    <subcellularLocation>
        <location evidence="1">Endoplasmic reticulum lumen</location>
    </subcellularLocation>
</comment>
<reference evidence="14 15" key="1">
    <citation type="journal article" date="2023" name="Arcadia Sci">
        <title>De novo assembly of a long-read Amblyomma americanum tick genome.</title>
        <authorList>
            <person name="Chou S."/>
            <person name="Poskanzer K.E."/>
            <person name="Rollins M."/>
            <person name="Thuy-Boun P.S."/>
        </authorList>
    </citation>
    <scope>NUCLEOTIDE SEQUENCE [LARGE SCALE GENOMIC DNA]</scope>
    <source>
        <strain evidence="14">F_SG_1</strain>
        <tissue evidence="14">Salivary glands</tissue>
    </source>
</reference>
<dbReference type="PANTHER" id="PTHR10827">
    <property type="entry name" value="RETICULOCALBIN"/>
    <property type="match status" value="1"/>
</dbReference>
<gene>
    <name evidence="14" type="ORF">V5799_028917</name>
</gene>
<evidence type="ECO:0000256" key="1">
    <source>
        <dbReference type="ARBA" id="ARBA00004319"/>
    </source>
</evidence>
<dbReference type="Pfam" id="PF13833">
    <property type="entry name" value="EF-hand_8"/>
    <property type="match status" value="1"/>
</dbReference>
<keyword evidence="8" id="KW-0143">Chaperone</keyword>
<feature type="chain" id="PRO_5042837628" description="Reticulocalbin-3" evidence="12">
    <location>
        <begin position="21"/>
        <end position="346"/>
    </location>
</feature>
<keyword evidence="2" id="KW-0479">Metal-binding</keyword>
<feature type="domain" description="EF-hand" evidence="13">
    <location>
        <begin position="181"/>
        <end position="216"/>
    </location>
</feature>
<evidence type="ECO:0000256" key="9">
    <source>
        <dbReference type="ARBA" id="ARBA00056975"/>
    </source>
</evidence>
<dbReference type="SMART" id="SM00054">
    <property type="entry name" value="EFh"/>
    <property type="match status" value="5"/>
</dbReference>
<dbReference type="Proteomes" id="UP001321473">
    <property type="component" value="Unassembled WGS sequence"/>
</dbReference>
<dbReference type="InterPro" id="IPR011992">
    <property type="entry name" value="EF-hand-dom_pair"/>
</dbReference>
<comment type="subunit">
    <text evidence="10">Interacts with PCSK6 (immature form including the propeptide); probably involved in the maturation and the secretion of PCSK6.</text>
</comment>
<evidence type="ECO:0000256" key="10">
    <source>
        <dbReference type="ARBA" id="ARBA00063143"/>
    </source>
</evidence>
<dbReference type="GO" id="GO:0005788">
    <property type="term" value="C:endoplasmic reticulum lumen"/>
    <property type="evidence" value="ECO:0007669"/>
    <property type="project" value="UniProtKB-SubCell"/>
</dbReference>
<protein>
    <recommendedName>
        <fullName evidence="11">Reticulocalbin-3</fullName>
    </recommendedName>
</protein>
<dbReference type="InterPro" id="IPR018247">
    <property type="entry name" value="EF_Hand_1_Ca_BS"/>
</dbReference>
<dbReference type="Gene3D" id="1.10.238.10">
    <property type="entry name" value="EF-hand"/>
    <property type="match status" value="2"/>
</dbReference>
<dbReference type="GO" id="GO:0005509">
    <property type="term" value="F:calcium ion binding"/>
    <property type="evidence" value="ECO:0007669"/>
    <property type="project" value="InterPro"/>
</dbReference>